<dbReference type="Proteomes" id="UP000004994">
    <property type="component" value="Chromosome 8"/>
</dbReference>
<dbReference type="HOGENOM" id="CLU_1350929_0_0_1"/>
<organism evidence="3">
    <name type="scientific">Solanum lycopersicum</name>
    <name type="common">Tomato</name>
    <name type="synonym">Lycopersicon esculentum</name>
    <dbReference type="NCBI Taxonomy" id="4081"/>
    <lineage>
        <taxon>Eukaryota</taxon>
        <taxon>Viridiplantae</taxon>
        <taxon>Streptophyta</taxon>
        <taxon>Embryophyta</taxon>
        <taxon>Tracheophyta</taxon>
        <taxon>Spermatophyta</taxon>
        <taxon>Magnoliopsida</taxon>
        <taxon>eudicotyledons</taxon>
        <taxon>Gunneridae</taxon>
        <taxon>Pentapetalae</taxon>
        <taxon>asterids</taxon>
        <taxon>lamiids</taxon>
        <taxon>Solanales</taxon>
        <taxon>Solanaceae</taxon>
        <taxon>Solanoideae</taxon>
        <taxon>Solaneae</taxon>
        <taxon>Solanum</taxon>
        <taxon>Solanum subgen. Lycopersicon</taxon>
    </lineage>
</organism>
<dbReference type="SMR" id="K4CK60"/>
<dbReference type="Gramene" id="Solyc08g042020.1.1">
    <property type="protein sequence ID" value="Solyc08g042020.1.1"/>
    <property type="gene ID" value="Solyc08g042020.1"/>
</dbReference>
<dbReference type="GO" id="GO:0008422">
    <property type="term" value="F:beta-glucosidase activity"/>
    <property type="evidence" value="ECO:0000318"/>
    <property type="project" value="GO_Central"/>
</dbReference>
<dbReference type="SUPFAM" id="SSF51445">
    <property type="entry name" value="(Trans)glycosidases"/>
    <property type="match status" value="1"/>
</dbReference>
<dbReference type="STRING" id="4081.K4CK60"/>
<dbReference type="GO" id="GO:0005975">
    <property type="term" value="P:carbohydrate metabolic process"/>
    <property type="evidence" value="ECO:0007669"/>
    <property type="project" value="InterPro"/>
</dbReference>
<evidence type="ECO:0000313" key="3">
    <source>
        <dbReference type="EnsemblPlants" id="Solyc08g042020.1.1"/>
    </source>
</evidence>
<evidence type="ECO:0000256" key="2">
    <source>
        <dbReference type="RuleBase" id="RU003690"/>
    </source>
</evidence>
<proteinExistence type="inferred from homology"/>
<dbReference type="Pfam" id="PF00232">
    <property type="entry name" value="Glyco_hydro_1"/>
    <property type="match status" value="1"/>
</dbReference>
<keyword evidence="4" id="KW-1185">Reference proteome</keyword>
<name>K4CK60_SOLLC</name>
<accession>K4CK60</accession>
<sequence>MIEVQLILNDTSFISKCSLGGHGGATADVSCEAYHKIQDGKGPVNPKGLQYYNNLIDEIVCHGIQPHVTLCHSDLDDFTAYVDVCFKEFGDRVLHWNAFLNEVNVFTLGGYDNGMSPPNHCSRPFGMRPYVPLPEIWSSPFRMDVSVYIVYQCQNNVRPVIKDNYVKQYDFWFELDHTQSSKFISQLSSLAYAPSIPPHYPAL</sequence>
<evidence type="ECO:0000313" key="4">
    <source>
        <dbReference type="Proteomes" id="UP000004994"/>
    </source>
</evidence>
<dbReference type="InterPro" id="IPR001360">
    <property type="entry name" value="Glyco_hydro_1"/>
</dbReference>
<dbReference type="PaxDb" id="4081-Solyc08g042020.1.1"/>
<dbReference type="AlphaFoldDB" id="K4CK60"/>
<dbReference type="PANTHER" id="PTHR10353">
    <property type="entry name" value="GLYCOSYL HYDROLASE"/>
    <property type="match status" value="1"/>
</dbReference>
<dbReference type="InterPro" id="IPR017853">
    <property type="entry name" value="GH"/>
</dbReference>
<dbReference type="PhylomeDB" id="K4CK60"/>
<reference evidence="3" key="2">
    <citation type="submission" date="2015-06" db="UniProtKB">
        <authorList>
            <consortium name="EnsemblPlants"/>
        </authorList>
    </citation>
    <scope>IDENTIFICATION</scope>
    <source>
        <strain evidence="3">cv. Heinz 1706</strain>
    </source>
</reference>
<dbReference type="EnsemblPlants" id="Solyc08g042020.1.1">
    <property type="protein sequence ID" value="Solyc08g042020.1.1"/>
    <property type="gene ID" value="Solyc08g042020.1"/>
</dbReference>
<dbReference type="PANTHER" id="PTHR10353:SF169">
    <property type="entry name" value="BETA-GLUCOSIDASE 11-LIKE"/>
    <property type="match status" value="1"/>
</dbReference>
<protein>
    <submittedName>
        <fullName evidence="3">Uncharacterized protein</fullName>
    </submittedName>
</protein>
<dbReference type="Gene3D" id="3.20.20.80">
    <property type="entry name" value="Glycosidases"/>
    <property type="match status" value="1"/>
</dbReference>
<dbReference type="eggNOG" id="KOG0626">
    <property type="taxonomic scope" value="Eukaryota"/>
</dbReference>
<dbReference type="InParanoid" id="K4CK60"/>
<evidence type="ECO:0000256" key="1">
    <source>
        <dbReference type="ARBA" id="ARBA00010838"/>
    </source>
</evidence>
<comment type="similarity">
    <text evidence="1 2">Belongs to the glycosyl hydrolase 1 family.</text>
</comment>
<reference evidence="3" key="1">
    <citation type="journal article" date="2012" name="Nature">
        <title>The tomato genome sequence provides insights into fleshy fruit evolution.</title>
        <authorList>
            <consortium name="Tomato Genome Consortium"/>
        </authorList>
    </citation>
    <scope>NUCLEOTIDE SEQUENCE [LARGE SCALE GENOMIC DNA]</scope>
    <source>
        <strain evidence="3">cv. Heinz 1706</strain>
    </source>
</reference>